<evidence type="ECO:0000259" key="2">
    <source>
        <dbReference type="PROSITE" id="PS50013"/>
    </source>
</evidence>
<dbReference type="Proteomes" id="UP000594638">
    <property type="component" value="Unassembled WGS sequence"/>
</dbReference>
<feature type="region of interest" description="Disordered" evidence="1">
    <location>
        <begin position="77"/>
        <end position="96"/>
    </location>
</feature>
<feature type="domain" description="Chromo" evidence="2">
    <location>
        <begin position="102"/>
        <end position="150"/>
    </location>
</feature>
<gene>
    <name evidence="3" type="ORF">OLEA9_A036355</name>
</gene>
<organism evidence="3 4">
    <name type="scientific">Olea europaea subsp. europaea</name>
    <dbReference type="NCBI Taxonomy" id="158383"/>
    <lineage>
        <taxon>Eukaryota</taxon>
        <taxon>Viridiplantae</taxon>
        <taxon>Streptophyta</taxon>
        <taxon>Embryophyta</taxon>
        <taxon>Tracheophyta</taxon>
        <taxon>Spermatophyta</taxon>
        <taxon>Magnoliopsida</taxon>
        <taxon>eudicotyledons</taxon>
        <taxon>Gunneridae</taxon>
        <taxon>Pentapetalae</taxon>
        <taxon>asterids</taxon>
        <taxon>lamiids</taxon>
        <taxon>Lamiales</taxon>
        <taxon>Oleaceae</taxon>
        <taxon>Oleeae</taxon>
        <taxon>Olea</taxon>
    </lineage>
</organism>
<dbReference type="PROSITE" id="PS50013">
    <property type="entry name" value="CHROMO_2"/>
    <property type="match status" value="1"/>
</dbReference>
<keyword evidence="4" id="KW-1185">Reference proteome</keyword>
<dbReference type="OrthoDB" id="6357915at2759"/>
<evidence type="ECO:0000313" key="4">
    <source>
        <dbReference type="Proteomes" id="UP000594638"/>
    </source>
</evidence>
<dbReference type="SUPFAM" id="SSF54160">
    <property type="entry name" value="Chromo domain-like"/>
    <property type="match status" value="1"/>
</dbReference>
<dbReference type="AlphaFoldDB" id="A0A8S0UHI9"/>
<comment type="caution">
    <text evidence="3">The sequence shown here is derived from an EMBL/GenBank/DDBJ whole genome shotgun (WGS) entry which is preliminary data.</text>
</comment>
<name>A0A8S0UHI9_OLEEU</name>
<evidence type="ECO:0000313" key="3">
    <source>
        <dbReference type="EMBL" id="CAA3019445.1"/>
    </source>
</evidence>
<accession>A0A8S0UHI9</accession>
<evidence type="ECO:0000256" key="1">
    <source>
        <dbReference type="SAM" id="MobiDB-lite"/>
    </source>
</evidence>
<dbReference type="InterPro" id="IPR016197">
    <property type="entry name" value="Chromo-like_dom_sf"/>
</dbReference>
<dbReference type="Gramene" id="OE9A036355T1">
    <property type="protein sequence ID" value="OE9A036355C1"/>
    <property type="gene ID" value="OE9A036355"/>
</dbReference>
<reference evidence="3 4" key="1">
    <citation type="submission" date="2019-12" db="EMBL/GenBank/DDBJ databases">
        <authorList>
            <person name="Alioto T."/>
            <person name="Alioto T."/>
            <person name="Gomez Garrido J."/>
        </authorList>
    </citation>
    <scope>NUCLEOTIDE SEQUENCE [LARGE SCALE GENOMIC DNA]</scope>
</reference>
<dbReference type="InterPro" id="IPR000953">
    <property type="entry name" value="Chromo/chromo_shadow_dom"/>
</dbReference>
<dbReference type="EMBL" id="CACTIH010008812">
    <property type="protein sequence ID" value="CAA3019445.1"/>
    <property type="molecule type" value="Genomic_DNA"/>
</dbReference>
<sequence>MEVAERYAHLIVTRGLRHSMINEEEVAAMRETAEIIETMNLQTPAPSPVQPTLANEITEEEAAAYEGQLVLVPAETEEEETFRPEPPATPVTPEAEESTPFKIVDIILDSDFKTDKRLGKKGQLEFIVKWKGYGLAQRGVTMDKIDPELNKKAIVDYLEQALPYEEIKFKELRKCSKRKRTSIISRAENWVAKAYRED</sequence>
<proteinExistence type="predicted"/>
<protein>
    <recommendedName>
        <fullName evidence="2">Chromo domain-containing protein</fullName>
    </recommendedName>
</protein>